<name>A0AA88SUG8_TACVA</name>
<evidence type="ECO:0000313" key="6">
    <source>
        <dbReference type="Proteomes" id="UP001187315"/>
    </source>
</evidence>
<comment type="similarity">
    <text evidence="1">Belongs to the LRRFIP family.</text>
</comment>
<dbReference type="EMBL" id="JAVHJS010000008">
    <property type="protein sequence ID" value="KAK2850500.1"/>
    <property type="molecule type" value="Genomic_DNA"/>
</dbReference>
<evidence type="ECO:0000313" key="5">
    <source>
        <dbReference type="EMBL" id="KAK2850500.1"/>
    </source>
</evidence>
<dbReference type="GO" id="GO:0006355">
    <property type="term" value="P:regulation of DNA-templated transcription"/>
    <property type="evidence" value="ECO:0007669"/>
    <property type="project" value="InterPro"/>
</dbReference>
<dbReference type="AlphaFoldDB" id="A0AA88SUG8"/>
<dbReference type="Proteomes" id="UP001187315">
    <property type="component" value="Unassembled WGS sequence"/>
</dbReference>
<protein>
    <submittedName>
        <fullName evidence="5">Uncharacterized protein</fullName>
    </submittedName>
</protein>
<evidence type="ECO:0000256" key="2">
    <source>
        <dbReference type="ARBA" id="ARBA00023054"/>
    </source>
</evidence>
<keyword evidence="2 3" id="KW-0175">Coiled coil</keyword>
<reference evidence="5" key="1">
    <citation type="submission" date="2023-08" db="EMBL/GenBank/DDBJ databases">
        <title>Pelteobagrus vachellii genome.</title>
        <authorList>
            <person name="Liu H."/>
        </authorList>
    </citation>
    <scope>NUCLEOTIDE SEQUENCE</scope>
    <source>
        <strain evidence="5">PRFRI_2022a</strain>
        <tissue evidence="5">Muscle</tissue>
    </source>
</reference>
<keyword evidence="4" id="KW-0472">Membrane</keyword>
<evidence type="ECO:0000256" key="4">
    <source>
        <dbReference type="SAM" id="Phobius"/>
    </source>
</evidence>
<accession>A0AA88SUG8</accession>
<feature type="transmembrane region" description="Helical" evidence="4">
    <location>
        <begin position="14"/>
        <end position="32"/>
    </location>
</feature>
<proteinExistence type="inferred from homology"/>
<feature type="coiled-coil region" evidence="3">
    <location>
        <begin position="243"/>
        <end position="270"/>
    </location>
</feature>
<comment type="caution">
    <text evidence="5">The sequence shown here is derived from an EMBL/GenBank/DDBJ whole genome shotgun (WGS) entry which is preliminary data.</text>
</comment>
<gene>
    <name evidence="5" type="ORF">Q7C36_009283</name>
</gene>
<keyword evidence="6" id="KW-1185">Reference proteome</keyword>
<organism evidence="5 6">
    <name type="scientific">Tachysurus vachellii</name>
    <name type="common">Darkbarbel catfish</name>
    <name type="synonym">Pelteobagrus vachellii</name>
    <dbReference type="NCBI Taxonomy" id="175792"/>
    <lineage>
        <taxon>Eukaryota</taxon>
        <taxon>Metazoa</taxon>
        <taxon>Chordata</taxon>
        <taxon>Craniata</taxon>
        <taxon>Vertebrata</taxon>
        <taxon>Euteleostomi</taxon>
        <taxon>Actinopterygii</taxon>
        <taxon>Neopterygii</taxon>
        <taxon>Teleostei</taxon>
        <taxon>Ostariophysi</taxon>
        <taxon>Siluriformes</taxon>
        <taxon>Bagridae</taxon>
        <taxon>Tachysurus</taxon>
    </lineage>
</organism>
<feature type="coiled-coil region" evidence="3">
    <location>
        <begin position="379"/>
        <end position="413"/>
    </location>
</feature>
<keyword evidence="4" id="KW-0812">Transmembrane</keyword>
<dbReference type="InterPro" id="IPR019139">
    <property type="entry name" value="LRRFIP1/2"/>
</dbReference>
<dbReference type="Pfam" id="PF09738">
    <property type="entry name" value="LRRFIP"/>
    <property type="match status" value="1"/>
</dbReference>
<dbReference type="Gene3D" id="1.20.5.4090">
    <property type="match status" value="4"/>
</dbReference>
<sequence>MTPYWISVDLATDLLLAAAGLAVAAAGFYYLVKKLRDGQKRAERSLEKRLRQLEELICEIQRENKREIEILQVALAEAESKYEKAMKSHVQVENENLDLIFKIHFLQDTVKNYKKELHEAYRKCSMSLMEYEQEKFTHSLLQSKFNKMEGTLKRSFESLKCFKIFLPNIEKNSEKMLGVNAELQEENFHLKADIILLQDRVKQKKKDLSEVYRTYKMLNIEREREKKDHSILKSEYLKIINTIARNEESIRKLQTAITETETKCEQVMESSAELETDNSLLSVDLDILHTRVCKLKNVLYKKQSQHKNKTNDYQKILEHHNLLKSAYKKMVESCETFTQEKQHDQEAHNIPRTQYNQLKEVFPINKESLKEMECTIQQVSDLTSQVITLQDSKQNLEEELRHARWKCHMLMAEKEQKMVEEKFQKLQYKEMKKNCKQCYELLKKHNKDGCEDPEDP</sequence>
<keyword evidence="4" id="KW-1133">Transmembrane helix</keyword>
<evidence type="ECO:0000256" key="3">
    <source>
        <dbReference type="SAM" id="Coils"/>
    </source>
</evidence>
<evidence type="ECO:0000256" key="1">
    <source>
        <dbReference type="ARBA" id="ARBA00008275"/>
    </source>
</evidence>
<feature type="coiled-coil region" evidence="3">
    <location>
        <begin position="36"/>
        <end position="123"/>
    </location>
</feature>